<dbReference type="KEGG" id="msv:Mesil_0277"/>
<dbReference type="InterPro" id="IPR016983">
    <property type="entry name" value="UCP031804"/>
</dbReference>
<evidence type="ECO:0000313" key="7">
    <source>
        <dbReference type="Proteomes" id="UP000001916"/>
    </source>
</evidence>
<reference evidence="6 7" key="1">
    <citation type="journal article" date="2010" name="Stand. Genomic Sci.">
        <title>Complete genome sequence of Meiothermus silvanus type strain (VI-R2).</title>
        <authorList>
            <person name="Sikorski J."/>
            <person name="Tindall B.J."/>
            <person name="Lowry S."/>
            <person name="Lucas S."/>
            <person name="Nolan M."/>
            <person name="Copeland A."/>
            <person name="Glavina Del Rio T."/>
            <person name="Tice H."/>
            <person name="Cheng J.F."/>
            <person name="Han C."/>
            <person name="Pitluck S."/>
            <person name="Liolios K."/>
            <person name="Ivanova N."/>
            <person name="Mavromatis K."/>
            <person name="Mikhailova N."/>
            <person name="Pati A."/>
            <person name="Goodwin L."/>
            <person name="Chen A."/>
            <person name="Palaniappan K."/>
            <person name="Land M."/>
            <person name="Hauser L."/>
            <person name="Chang Y.J."/>
            <person name="Jeffries C.D."/>
            <person name="Rohde M."/>
            <person name="Goker M."/>
            <person name="Woyke T."/>
            <person name="Bristow J."/>
            <person name="Eisen J.A."/>
            <person name="Markowitz V."/>
            <person name="Hugenholtz P."/>
            <person name="Kyrpides N.C."/>
            <person name="Klenk H.P."/>
            <person name="Lapidus A."/>
        </authorList>
    </citation>
    <scope>NUCLEOTIDE SEQUENCE [LARGE SCALE GENOMIC DNA]</scope>
    <source>
        <strain evidence="7">ATCC 700542 / DSM 9946 / VI-R2</strain>
    </source>
</reference>
<dbReference type="AlphaFoldDB" id="D7BHI1"/>
<sequence length="134" mass="15046">METNTPSANAQRGYSDRSFWNKLRRYARLAGKEVVEKALTLYFTLQDPDTPVWAKRVVIGALAYFIIPFDAITDLLPLVGFTDDLGALLTALSTVAMHVKPVHKQRAKEQAEAWFPHEVVSVQVRVEPPKALPE</sequence>
<proteinExistence type="predicted"/>
<comment type="subcellular location">
    <subcellularLocation>
        <location evidence="1">Endomembrane system</location>
        <topology evidence="1">Multi-pass membrane protein</topology>
    </subcellularLocation>
</comment>
<keyword evidence="7" id="KW-1185">Reference proteome</keyword>
<dbReference type="STRING" id="526227.Mesil_0277"/>
<evidence type="ECO:0000256" key="3">
    <source>
        <dbReference type="ARBA" id="ARBA00022989"/>
    </source>
</evidence>
<name>D7BHI1_ALLS1</name>
<evidence type="ECO:0000313" key="6">
    <source>
        <dbReference type="EMBL" id="ADH62219.1"/>
    </source>
</evidence>
<evidence type="ECO:0000259" key="5">
    <source>
        <dbReference type="Pfam" id="PF06803"/>
    </source>
</evidence>
<dbReference type="Proteomes" id="UP000001916">
    <property type="component" value="Chromosome"/>
</dbReference>
<dbReference type="PIRSF" id="PIRSF031804">
    <property type="entry name" value="UCP031804"/>
    <property type="match status" value="1"/>
</dbReference>
<keyword evidence="4" id="KW-0472">Membrane</keyword>
<gene>
    <name evidence="6" type="ordered locus">Mesil_0277</name>
</gene>
<dbReference type="OrthoDB" id="9793277at2"/>
<dbReference type="InterPro" id="IPR010652">
    <property type="entry name" value="DUF1232"/>
</dbReference>
<dbReference type="EMBL" id="CP002042">
    <property type="protein sequence ID" value="ADH62219.1"/>
    <property type="molecule type" value="Genomic_DNA"/>
</dbReference>
<dbReference type="GO" id="GO:0012505">
    <property type="term" value="C:endomembrane system"/>
    <property type="evidence" value="ECO:0007669"/>
    <property type="project" value="UniProtKB-SubCell"/>
</dbReference>
<keyword evidence="3" id="KW-1133">Transmembrane helix</keyword>
<evidence type="ECO:0000256" key="2">
    <source>
        <dbReference type="ARBA" id="ARBA00022692"/>
    </source>
</evidence>
<organism evidence="6 7">
    <name type="scientific">Allomeiothermus silvanus (strain ATCC 700542 / DSM 9946 / NBRC 106475 / NCIMB 13440 / VI-R2)</name>
    <name type="common">Thermus silvanus</name>
    <dbReference type="NCBI Taxonomy" id="526227"/>
    <lineage>
        <taxon>Bacteria</taxon>
        <taxon>Thermotogati</taxon>
        <taxon>Deinococcota</taxon>
        <taxon>Deinococci</taxon>
        <taxon>Thermales</taxon>
        <taxon>Thermaceae</taxon>
        <taxon>Allomeiothermus</taxon>
    </lineage>
</organism>
<protein>
    <recommendedName>
        <fullName evidence="5">DUF1232 domain-containing protein</fullName>
    </recommendedName>
</protein>
<evidence type="ECO:0000256" key="1">
    <source>
        <dbReference type="ARBA" id="ARBA00004127"/>
    </source>
</evidence>
<dbReference type="RefSeq" id="WP_013156826.1">
    <property type="nucleotide sequence ID" value="NC_014212.1"/>
</dbReference>
<feature type="domain" description="DUF1232" evidence="5">
    <location>
        <begin position="54"/>
        <end position="89"/>
    </location>
</feature>
<keyword evidence="2" id="KW-0812">Transmembrane</keyword>
<dbReference type="eggNOG" id="COG3339">
    <property type="taxonomic scope" value="Bacteria"/>
</dbReference>
<dbReference type="Pfam" id="PF06803">
    <property type="entry name" value="DUF1232"/>
    <property type="match status" value="1"/>
</dbReference>
<evidence type="ECO:0000256" key="4">
    <source>
        <dbReference type="ARBA" id="ARBA00023136"/>
    </source>
</evidence>
<dbReference type="HOGENOM" id="CLU_133088_0_1_0"/>
<accession>D7BHI1</accession>